<keyword evidence="4" id="KW-1185">Reference proteome</keyword>
<sequence length="100" mass="10844">MSTREVARGRLSGRFSASTKPCILLPRSRAPRWAQAQRTLTIVTVFGPAPSPRMAPNNVSASRYSPAFTYPSISALQDTTSRRGIRSNTARAATMSPHLA</sequence>
<dbReference type="EMBL" id="LR743589">
    <property type="protein sequence ID" value="CAA2616042.1"/>
    <property type="molecule type" value="Genomic_DNA"/>
</dbReference>
<evidence type="ECO:0000313" key="4">
    <source>
        <dbReference type="Proteomes" id="UP000663760"/>
    </source>
</evidence>
<organism evidence="3 4">
    <name type="scientific">Spirodela intermedia</name>
    <name type="common">Intermediate duckweed</name>
    <dbReference type="NCBI Taxonomy" id="51605"/>
    <lineage>
        <taxon>Eukaryota</taxon>
        <taxon>Viridiplantae</taxon>
        <taxon>Streptophyta</taxon>
        <taxon>Embryophyta</taxon>
        <taxon>Tracheophyta</taxon>
        <taxon>Spermatophyta</taxon>
        <taxon>Magnoliopsida</taxon>
        <taxon>Liliopsida</taxon>
        <taxon>Araceae</taxon>
        <taxon>Lemnoideae</taxon>
        <taxon>Spirodela</taxon>
    </lineage>
</organism>
<accession>A0A7I8K2C5</accession>
<evidence type="ECO:0000313" key="2">
    <source>
        <dbReference type="EMBL" id="CAA2616042.1"/>
    </source>
</evidence>
<dbReference type="OrthoDB" id="10608856at2759"/>
<gene>
    <name evidence="2" type="ORF">SI7747_02002281</name>
    <name evidence="3" type="ORF">SI8410_02002463</name>
</gene>
<name>A0A7I8K2C5_SPIIN</name>
<evidence type="ECO:0000313" key="3">
    <source>
        <dbReference type="EMBL" id="CAA7391091.1"/>
    </source>
</evidence>
<proteinExistence type="predicted"/>
<dbReference type="Proteomes" id="UP000663760">
    <property type="component" value="Chromosome 2"/>
</dbReference>
<reference evidence="3" key="1">
    <citation type="submission" date="2020-02" db="EMBL/GenBank/DDBJ databases">
        <authorList>
            <person name="Scholz U."/>
            <person name="Mascher M."/>
            <person name="Fiebig A."/>
        </authorList>
    </citation>
    <scope>NUCLEOTIDE SEQUENCE</scope>
</reference>
<protein>
    <submittedName>
        <fullName evidence="3">Uncharacterized protein</fullName>
    </submittedName>
</protein>
<dbReference type="AlphaFoldDB" id="A0A7I8K2C5"/>
<evidence type="ECO:0000256" key="1">
    <source>
        <dbReference type="SAM" id="MobiDB-lite"/>
    </source>
</evidence>
<dbReference type="EMBL" id="LR746265">
    <property type="protein sequence ID" value="CAA7391091.1"/>
    <property type="molecule type" value="Genomic_DNA"/>
</dbReference>
<feature type="region of interest" description="Disordered" evidence="1">
    <location>
        <begin position="79"/>
        <end position="100"/>
    </location>
</feature>